<dbReference type="RefSeq" id="WP_380688844.1">
    <property type="nucleotide sequence ID" value="NZ_JBHRSS010000003.1"/>
</dbReference>
<comment type="subcellular location">
    <subcellularLocation>
        <location evidence="1">Cell membrane</location>
        <topology evidence="1">Multi-pass membrane protein</topology>
    </subcellularLocation>
</comment>
<dbReference type="Pfam" id="PF03547">
    <property type="entry name" value="Mem_trans"/>
    <property type="match status" value="2"/>
</dbReference>
<sequence>MNLAAVFLQTLNVTLPVFSMVFLGIGLRRAGWIDDAFINTASTIVFKGSMPTLIFLSIVRADLDTALLPGLMCYFAFATVVSFVLSWLWAIWRVPRAERGVYTQGAFRGNCGIVGLALAASMYGDFGLSAGGILVGVVILLYNALSVIVLTWYQPDQSADWRSIARGIISNPLIIATLMAIPVAATRFPIPEWIMTSGEYFASLTLPLALICIGGTLSVSALRQAGWLAFSAATAKMVVFPALATALAWVIGFRDEQLGLLYLYFAAPTAAASFIMVQAMGGNARLAANIVAVSTLSASVTISAGVFLLTAFGVISH</sequence>
<dbReference type="Proteomes" id="UP001595462">
    <property type="component" value="Unassembled WGS sequence"/>
</dbReference>
<dbReference type="PANTHER" id="PTHR36838:SF4">
    <property type="entry name" value="AUXIN EFFLUX CARRIER FAMILY PROTEIN"/>
    <property type="match status" value="1"/>
</dbReference>
<keyword evidence="3" id="KW-0813">Transport</keyword>
<evidence type="ECO:0000256" key="6">
    <source>
        <dbReference type="ARBA" id="ARBA00022989"/>
    </source>
</evidence>
<evidence type="ECO:0000256" key="5">
    <source>
        <dbReference type="ARBA" id="ARBA00022692"/>
    </source>
</evidence>
<keyword evidence="10" id="KW-1185">Reference proteome</keyword>
<gene>
    <name evidence="9" type="ORF">ACFOSU_09580</name>
</gene>
<keyword evidence="7 8" id="KW-0472">Membrane</keyword>
<feature type="transmembrane region" description="Helical" evidence="8">
    <location>
        <begin position="259"/>
        <end position="277"/>
    </location>
</feature>
<name>A0ABV7EQE2_9GAMM</name>
<accession>A0ABV7EQE2</accession>
<evidence type="ECO:0000313" key="9">
    <source>
        <dbReference type="EMBL" id="MFC3104144.1"/>
    </source>
</evidence>
<feature type="transmembrane region" description="Helical" evidence="8">
    <location>
        <begin position="130"/>
        <end position="153"/>
    </location>
</feature>
<feature type="transmembrane region" description="Helical" evidence="8">
    <location>
        <begin position="6"/>
        <end position="25"/>
    </location>
</feature>
<keyword evidence="6 8" id="KW-1133">Transmembrane helix</keyword>
<dbReference type="PANTHER" id="PTHR36838">
    <property type="entry name" value="AUXIN EFFLUX CARRIER FAMILY PROTEIN"/>
    <property type="match status" value="1"/>
</dbReference>
<feature type="transmembrane region" description="Helical" evidence="8">
    <location>
        <begin position="165"/>
        <end position="188"/>
    </location>
</feature>
<dbReference type="InterPro" id="IPR004776">
    <property type="entry name" value="Mem_transp_PIN-like"/>
</dbReference>
<evidence type="ECO:0000256" key="8">
    <source>
        <dbReference type="SAM" id="Phobius"/>
    </source>
</evidence>
<feature type="transmembrane region" description="Helical" evidence="8">
    <location>
        <begin position="106"/>
        <end position="124"/>
    </location>
</feature>
<organism evidence="9 10">
    <name type="scientific">Salinisphaera aquimarina</name>
    <dbReference type="NCBI Taxonomy" id="2094031"/>
    <lineage>
        <taxon>Bacteria</taxon>
        <taxon>Pseudomonadati</taxon>
        <taxon>Pseudomonadota</taxon>
        <taxon>Gammaproteobacteria</taxon>
        <taxon>Salinisphaerales</taxon>
        <taxon>Salinisphaeraceae</taxon>
        <taxon>Salinisphaera</taxon>
    </lineage>
</organism>
<feature type="transmembrane region" description="Helical" evidence="8">
    <location>
        <begin position="200"/>
        <end position="222"/>
    </location>
</feature>
<dbReference type="Gene3D" id="1.20.1530.20">
    <property type="match status" value="1"/>
</dbReference>
<evidence type="ECO:0000256" key="3">
    <source>
        <dbReference type="ARBA" id="ARBA00022448"/>
    </source>
</evidence>
<dbReference type="EMBL" id="JBHRSS010000003">
    <property type="protein sequence ID" value="MFC3104144.1"/>
    <property type="molecule type" value="Genomic_DNA"/>
</dbReference>
<evidence type="ECO:0000256" key="1">
    <source>
        <dbReference type="ARBA" id="ARBA00004651"/>
    </source>
</evidence>
<keyword evidence="5 8" id="KW-0812">Transmembrane</keyword>
<feature type="transmembrane region" description="Helical" evidence="8">
    <location>
        <begin position="289"/>
        <end position="315"/>
    </location>
</feature>
<comment type="similarity">
    <text evidence="2">Belongs to the auxin efflux carrier (TC 2.A.69) family.</text>
</comment>
<reference evidence="10" key="1">
    <citation type="journal article" date="2019" name="Int. J. Syst. Evol. Microbiol.">
        <title>The Global Catalogue of Microorganisms (GCM) 10K type strain sequencing project: providing services to taxonomists for standard genome sequencing and annotation.</title>
        <authorList>
            <consortium name="The Broad Institute Genomics Platform"/>
            <consortium name="The Broad Institute Genome Sequencing Center for Infectious Disease"/>
            <person name="Wu L."/>
            <person name="Ma J."/>
        </authorList>
    </citation>
    <scope>NUCLEOTIDE SEQUENCE [LARGE SCALE GENOMIC DNA]</scope>
    <source>
        <strain evidence="10">KCTC 52640</strain>
    </source>
</reference>
<evidence type="ECO:0000256" key="2">
    <source>
        <dbReference type="ARBA" id="ARBA00010145"/>
    </source>
</evidence>
<evidence type="ECO:0000256" key="7">
    <source>
        <dbReference type="ARBA" id="ARBA00023136"/>
    </source>
</evidence>
<feature type="transmembrane region" description="Helical" evidence="8">
    <location>
        <begin position="37"/>
        <end position="59"/>
    </location>
</feature>
<evidence type="ECO:0000313" key="10">
    <source>
        <dbReference type="Proteomes" id="UP001595462"/>
    </source>
</evidence>
<comment type="caution">
    <text evidence="9">The sequence shown here is derived from an EMBL/GenBank/DDBJ whole genome shotgun (WGS) entry which is preliminary data.</text>
</comment>
<keyword evidence="4" id="KW-1003">Cell membrane</keyword>
<protein>
    <submittedName>
        <fullName evidence="9">AEC family transporter</fullName>
    </submittedName>
</protein>
<feature type="transmembrane region" description="Helical" evidence="8">
    <location>
        <begin position="234"/>
        <end position="253"/>
    </location>
</feature>
<dbReference type="InterPro" id="IPR038770">
    <property type="entry name" value="Na+/solute_symporter_sf"/>
</dbReference>
<proteinExistence type="inferred from homology"/>
<feature type="transmembrane region" description="Helical" evidence="8">
    <location>
        <begin position="71"/>
        <end position="94"/>
    </location>
</feature>
<evidence type="ECO:0000256" key="4">
    <source>
        <dbReference type="ARBA" id="ARBA00022475"/>
    </source>
</evidence>